<dbReference type="CDD" id="cd02249">
    <property type="entry name" value="ZZ"/>
    <property type="match status" value="1"/>
</dbReference>
<feature type="region of interest" description="Disordered" evidence="5">
    <location>
        <begin position="296"/>
        <end position="321"/>
    </location>
</feature>
<keyword evidence="3" id="KW-0862">Zinc</keyword>
<name>A0A139ALP9_GONPJ</name>
<evidence type="ECO:0000256" key="2">
    <source>
        <dbReference type="ARBA" id="ARBA00022771"/>
    </source>
</evidence>
<evidence type="ECO:0000256" key="1">
    <source>
        <dbReference type="ARBA" id="ARBA00022723"/>
    </source>
</evidence>
<dbReference type="PANTHER" id="PTHR22705:SF0">
    <property type="entry name" value="ZZ-TYPE ZINC FINGER-CONTAINING PROTEIN 3"/>
    <property type="match status" value="1"/>
</dbReference>
<dbReference type="PANTHER" id="PTHR22705">
    <property type="entry name" value="ZINC FINGER, ZZ DOMAIN CONTAINING 3"/>
    <property type="match status" value="1"/>
</dbReference>
<feature type="compositionally biased region" description="Polar residues" evidence="5">
    <location>
        <begin position="299"/>
        <end position="319"/>
    </location>
</feature>
<feature type="region of interest" description="Disordered" evidence="5">
    <location>
        <begin position="15"/>
        <end position="103"/>
    </location>
</feature>
<dbReference type="Gene3D" id="3.30.60.90">
    <property type="match status" value="1"/>
</dbReference>
<evidence type="ECO:0000313" key="7">
    <source>
        <dbReference type="EMBL" id="KXS17365.1"/>
    </source>
</evidence>
<dbReference type="EMBL" id="KQ965747">
    <property type="protein sequence ID" value="KXS17365.1"/>
    <property type="molecule type" value="Genomic_DNA"/>
</dbReference>
<dbReference type="Pfam" id="PF00569">
    <property type="entry name" value="ZZ"/>
    <property type="match status" value="1"/>
</dbReference>
<dbReference type="STRING" id="1344416.A0A139ALP9"/>
<dbReference type="SMART" id="SM00291">
    <property type="entry name" value="ZnF_ZZ"/>
    <property type="match status" value="1"/>
</dbReference>
<dbReference type="GO" id="GO:0008270">
    <property type="term" value="F:zinc ion binding"/>
    <property type="evidence" value="ECO:0007669"/>
    <property type="project" value="UniProtKB-KW"/>
</dbReference>
<protein>
    <recommendedName>
        <fullName evidence="6">ZZ-type domain-containing protein</fullName>
    </recommendedName>
</protein>
<keyword evidence="8" id="KW-1185">Reference proteome</keyword>
<evidence type="ECO:0000313" key="8">
    <source>
        <dbReference type="Proteomes" id="UP000070544"/>
    </source>
</evidence>
<keyword evidence="1" id="KW-0479">Metal-binding</keyword>
<dbReference type="SUPFAM" id="SSF57850">
    <property type="entry name" value="RING/U-box"/>
    <property type="match status" value="1"/>
</dbReference>
<dbReference type="AlphaFoldDB" id="A0A139ALP9"/>
<evidence type="ECO:0000256" key="5">
    <source>
        <dbReference type="SAM" id="MobiDB-lite"/>
    </source>
</evidence>
<dbReference type="OrthoDB" id="424753at2759"/>
<dbReference type="InterPro" id="IPR037830">
    <property type="entry name" value="ZZZ3"/>
</dbReference>
<feature type="compositionally biased region" description="Acidic residues" evidence="5">
    <location>
        <begin position="54"/>
        <end position="72"/>
    </location>
</feature>
<dbReference type="InterPro" id="IPR043145">
    <property type="entry name" value="Znf_ZZ_sf"/>
</dbReference>
<reference evidence="7 8" key="1">
    <citation type="journal article" date="2015" name="Genome Biol. Evol.">
        <title>Phylogenomic analyses indicate that early fungi evolved digesting cell walls of algal ancestors of land plants.</title>
        <authorList>
            <person name="Chang Y."/>
            <person name="Wang S."/>
            <person name="Sekimoto S."/>
            <person name="Aerts A.L."/>
            <person name="Choi C."/>
            <person name="Clum A."/>
            <person name="LaButti K.M."/>
            <person name="Lindquist E.A."/>
            <person name="Yee Ngan C."/>
            <person name="Ohm R.A."/>
            <person name="Salamov A.A."/>
            <person name="Grigoriev I.V."/>
            <person name="Spatafora J.W."/>
            <person name="Berbee M.L."/>
        </authorList>
    </citation>
    <scope>NUCLEOTIDE SEQUENCE [LARGE SCALE GENOMIC DNA]</scope>
    <source>
        <strain evidence="7 8">JEL478</strain>
    </source>
</reference>
<gene>
    <name evidence="7" type="ORF">M427DRAFT_54650</name>
</gene>
<dbReference type="Proteomes" id="UP000070544">
    <property type="component" value="Unassembled WGS sequence"/>
</dbReference>
<feature type="compositionally biased region" description="Basic residues" evidence="5">
    <location>
        <begin position="87"/>
        <end position="97"/>
    </location>
</feature>
<proteinExistence type="predicted"/>
<organism evidence="7 8">
    <name type="scientific">Gonapodya prolifera (strain JEL478)</name>
    <name type="common">Monoblepharis prolifera</name>
    <dbReference type="NCBI Taxonomy" id="1344416"/>
    <lineage>
        <taxon>Eukaryota</taxon>
        <taxon>Fungi</taxon>
        <taxon>Fungi incertae sedis</taxon>
        <taxon>Chytridiomycota</taxon>
        <taxon>Chytridiomycota incertae sedis</taxon>
        <taxon>Monoblepharidomycetes</taxon>
        <taxon>Monoblepharidales</taxon>
        <taxon>Gonapodyaceae</taxon>
        <taxon>Gonapodya</taxon>
    </lineage>
</organism>
<keyword evidence="2 4" id="KW-0863">Zinc-finger</keyword>
<sequence length="360" mass="38056">MGITPEYLVQQVTFEESLKRTRGQAGLDPPATGFEAMQGQVEREGDEGTSGLSTDEEGSEDGNAEGGMDDDGQSSFVGSSIDGAQRPRSKFAARRTRTSGGRYTAKYKGAMTIVSDRGHIDMDLDDAPSGPQGGWDGIPPGAIAKKKEEWDVSDGEEEYEGALEGLSAAEVVEKFGGVPAGEDGLGLGGNGETDEERELSRLERWLEAQERRMARAAEEGRRVHNGFACDDCGTEPIEGTRFTCAKCREVDLCAACFKLGTYTSDSHVPSHTWYKIRKPVTLSDYYGSAQESGVDMNANGASSATDQDGSQDPSASGSNRGMYGAASVNGIDMMDTGLGDYAGLAGEWGYLKPGIAGGAS</sequence>
<accession>A0A139ALP9</accession>
<dbReference type="PROSITE" id="PS01357">
    <property type="entry name" value="ZF_ZZ_1"/>
    <property type="match status" value="1"/>
</dbReference>
<feature type="domain" description="ZZ-type" evidence="6">
    <location>
        <begin position="224"/>
        <end position="281"/>
    </location>
</feature>
<evidence type="ECO:0000259" key="6">
    <source>
        <dbReference type="PROSITE" id="PS50135"/>
    </source>
</evidence>
<evidence type="ECO:0000256" key="4">
    <source>
        <dbReference type="PROSITE-ProRule" id="PRU00228"/>
    </source>
</evidence>
<dbReference type="InterPro" id="IPR000433">
    <property type="entry name" value="Znf_ZZ"/>
</dbReference>
<dbReference type="PROSITE" id="PS50135">
    <property type="entry name" value="ZF_ZZ_2"/>
    <property type="match status" value="1"/>
</dbReference>
<evidence type="ECO:0000256" key="3">
    <source>
        <dbReference type="ARBA" id="ARBA00022833"/>
    </source>
</evidence>